<dbReference type="Gene3D" id="3.40.30.10">
    <property type="entry name" value="Glutaredoxin"/>
    <property type="match status" value="1"/>
</dbReference>
<dbReference type="PANTHER" id="PTHR45663:SF11">
    <property type="entry name" value="GEO12009P1"/>
    <property type="match status" value="1"/>
</dbReference>
<dbReference type="InterPro" id="IPR005746">
    <property type="entry name" value="Thioredoxin"/>
</dbReference>
<evidence type="ECO:0000256" key="10">
    <source>
        <dbReference type="PIRSR" id="PIRSR000077-4"/>
    </source>
</evidence>
<dbReference type="PROSITE" id="PS00194">
    <property type="entry name" value="THIOREDOXIN_1"/>
    <property type="match status" value="1"/>
</dbReference>
<feature type="site" description="Contributes to redox potential value" evidence="9">
    <location>
        <position position="33"/>
    </location>
</feature>
<evidence type="ECO:0000256" key="2">
    <source>
        <dbReference type="ARBA" id="ARBA00020570"/>
    </source>
</evidence>
<dbReference type="CDD" id="cd02947">
    <property type="entry name" value="TRX_family"/>
    <property type="match status" value="1"/>
</dbReference>
<dbReference type="SUPFAM" id="SSF52833">
    <property type="entry name" value="Thioredoxin-like"/>
    <property type="match status" value="1"/>
</dbReference>
<evidence type="ECO:0000259" key="11">
    <source>
        <dbReference type="PROSITE" id="PS51352"/>
    </source>
</evidence>
<dbReference type="OrthoDB" id="9790390at2"/>
<dbReference type="GO" id="GO:0015035">
    <property type="term" value="F:protein-disulfide reductase activity"/>
    <property type="evidence" value="ECO:0007669"/>
    <property type="project" value="UniProtKB-UniRule"/>
</dbReference>
<dbReference type="AlphaFoldDB" id="A0A315XVC6"/>
<sequence length="110" mass="12394">MNEIIITKENFDEEVRNYKGMPILLDFWATWCGPCMMLSPIVEEIADELDGRIKVGKVNVDEQPELAAAFRVESIPLLVVVKDGAIVKQAVGLRPKEDIYDMLGVYPDVK</sequence>
<protein>
    <recommendedName>
        <fullName evidence="2 7">Thioredoxin</fullName>
    </recommendedName>
</protein>
<keyword evidence="6 10" id="KW-0676">Redox-active center</keyword>
<feature type="site" description="Deprotonates C-terminal active site Cys" evidence="9">
    <location>
        <position position="26"/>
    </location>
</feature>
<keyword evidence="4" id="KW-0249">Electron transport</keyword>
<feature type="domain" description="Thioredoxin" evidence="11">
    <location>
        <begin position="1"/>
        <end position="108"/>
    </location>
</feature>
<dbReference type="PROSITE" id="PS51352">
    <property type="entry name" value="THIOREDOXIN_2"/>
    <property type="match status" value="1"/>
</dbReference>
<name>A0A315XVC6_RUMFL</name>
<dbReference type="NCBIfam" id="TIGR01068">
    <property type="entry name" value="thioredoxin"/>
    <property type="match status" value="1"/>
</dbReference>
<accession>A0A315XVC6</accession>
<dbReference type="InterPro" id="IPR013766">
    <property type="entry name" value="Thioredoxin_domain"/>
</dbReference>
<evidence type="ECO:0000256" key="5">
    <source>
        <dbReference type="ARBA" id="ARBA00023157"/>
    </source>
</evidence>
<feature type="active site" description="Nucleophile" evidence="9">
    <location>
        <position position="35"/>
    </location>
</feature>
<dbReference type="PANTHER" id="PTHR45663">
    <property type="entry name" value="GEO12009P1"/>
    <property type="match status" value="1"/>
</dbReference>
<evidence type="ECO:0000256" key="3">
    <source>
        <dbReference type="ARBA" id="ARBA00022448"/>
    </source>
</evidence>
<dbReference type="Proteomes" id="UP000245720">
    <property type="component" value="Unassembled WGS sequence"/>
</dbReference>
<keyword evidence="3" id="KW-0813">Transport</keyword>
<dbReference type="FunFam" id="3.40.30.10:FF:000001">
    <property type="entry name" value="Thioredoxin"/>
    <property type="match status" value="1"/>
</dbReference>
<evidence type="ECO:0000256" key="7">
    <source>
        <dbReference type="NCBIfam" id="TIGR01068"/>
    </source>
</evidence>
<proteinExistence type="inferred from homology"/>
<dbReference type="GO" id="GO:0005829">
    <property type="term" value="C:cytosol"/>
    <property type="evidence" value="ECO:0007669"/>
    <property type="project" value="TreeGrafter"/>
</dbReference>
<feature type="disulfide bond" description="Redox-active" evidence="10">
    <location>
        <begin position="32"/>
        <end position="35"/>
    </location>
</feature>
<comment type="caution">
    <text evidence="12">The sequence shown here is derived from an EMBL/GenBank/DDBJ whole genome shotgun (WGS) entry which is preliminary data.</text>
</comment>
<organism evidence="12 13">
    <name type="scientific">Ruminococcus flavefaciens</name>
    <dbReference type="NCBI Taxonomy" id="1265"/>
    <lineage>
        <taxon>Bacteria</taxon>
        <taxon>Bacillati</taxon>
        <taxon>Bacillota</taxon>
        <taxon>Clostridia</taxon>
        <taxon>Eubacteriales</taxon>
        <taxon>Oscillospiraceae</taxon>
        <taxon>Ruminococcus</taxon>
    </lineage>
</organism>
<feature type="site" description="Contributes to redox potential value" evidence="9">
    <location>
        <position position="34"/>
    </location>
</feature>
<evidence type="ECO:0000256" key="4">
    <source>
        <dbReference type="ARBA" id="ARBA00022982"/>
    </source>
</evidence>
<evidence type="ECO:0000256" key="1">
    <source>
        <dbReference type="ARBA" id="ARBA00008987"/>
    </source>
</evidence>
<keyword evidence="5 10" id="KW-1015">Disulfide bond</keyword>
<reference evidence="12 13" key="1">
    <citation type="submission" date="2018-05" db="EMBL/GenBank/DDBJ databases">
        <title>The Hungate 1000. A catalogue of reference genomes from the rumen microbiome.</title>
        <authorList>
            <person name="Kelly W."/>
        </authorList>
    </citation>
    <scope>NUCLEOTIDE SEQUENCE [LARGE SCALE GENOMIC DNA]</scope>
    <source>
        <strain evidence="12 13">SAb67</strain>
    </source>
</reference>
<gene>
    <name evidence="12" type="ORF">IE37_02728</name>
</gene>
<dbReference type="PIRSF" id="PIRSF000077">
    <property type="entry name" value="Thioredoxin"/>
    <property type="match status" value="1"/>
</dbReference>
<feature type="active site" description="Nucleophile" evidence="9">
    <location>
        <position position="32"/>
    </location>
</feature>
<evidence type="ECO:0000256" key="9">
    <source>
        <dbReference type="PIRSR" id="PIRSR000077-1"/>
    </source>
</evidence>
<dbReference type="InterPro" id="IPR036249">
    <property type="entry name" value="Thioredoxin-like_sf"/>
</dbReference>
<dbReference type="GO" id="GO:0045454">
    <property type="term" value="P:cell redox homeostasis"/>
    <property type="evidence" value="ECO:0007669"/>
    <property type="project" value="TreeGrafter"/>
</dbReference>
<evidence type="ECO:0000313" key="13">
    <source>
        <dbReference type="Proteomes" id="UP000245720"/>
    </source>
</evidence>
<evidence type="ECO:0000256" key="8">
    <source>
        <dbReference type="PIRNR" id="PIRNR000077"/>
    </source>
</evidence>
<dbReference type="PRINTS" id="PR00421">
    <property type="entry name" value="THIOREDOXIN"/>
</dbReference>
<dbReference type="Pfam" id="PF00085">
    <property type="entry name" value="Thioredoxin"/>
    <property type="match status" value="1"/>
</dbReference>
<evidence type="ECO:0000313" key="12">
    <source>
        <dbReference type="EMBL" id="PWJ11079.1"/>
    </source>
</evidence>
<dbReference type="EMBL" id="QGDI01000011">
    <property type="protein sequence ID" value="PWJ11079.1"/>
    <property type="molecule type" value="Genomic_DNA"/>
</dbReference>
<dbReference type="InterPro" id="IPR017937">
    <property type="entry name" value="Thioredoxin_CS"/>
</dbReference>
<dbReference type="RefSeq" id="WP_028521520.1">
    <property type="nucleotide sequence ID" value="NZ_CACVSX010000032.1"/>
</dbReference>
<evidence type="ECO:0000256" key="6">
    <source>
        <dbReference type="ARBA" id="ARBA00023284"/>
    </source>
</evidence>
<comment type="similarity">
    <text evidence="1 8">Belongs to the thioredoxin family.</text>
</comment>